<dbReference type="AlphaFoldDB" id="A0AAV4W0C0"/>
<comment type="caution">
    <text evidence="2">The sequence shown here is derived from an EMBL/GenBank/DDBJ whole genome shotgun (WGS) entry which is preliminary data.</text>
</comment>
<feature type="region of interest" description="Disordered" evidence="1">
    <location>
        <begin position="126"/>
        <end position="145"/>
    </location>
</feature>
<gene>
    <name evidence="2" type="ORF">CDAR_75851</name>
</gene>
<dbReference type="EMBL" id="BPLQ01013948">
    <property type="protein sequence ID" value="GIY76097.1"/>
    <property type="molecule type" value="Genomic_DNA"/>
</dbReference>
<reference evidence="2 3" key="1">
    <citation type="submission" date="2021-06" db="EMBL/GenBank/DDBJ databases">
        <title>Caerostris darwini draft genome.</title>
        <authorList>
            <person name="Kono N."/>
            <person name="Arakawa K."/>
        </authorList>
    </citation>
    <scope>NUCLEOTIDE SEQUENCE [LARGE SCALE GENOMIC DNA]</scope>
</reference>
<keyword evidence="3" id="KW-1185">Reference proteome</keyword>
<evidence type="ECO:0000256" key="1">
    <source>
        <dbReference type="SAM" id="MobiDB-lite"/>
    </source>
</evidence>
<protein>
    <submittedName>
        <fullName evidence="2">Uncharacterized protein</fullName>
    </submittedName>
</protein>
<organism evidence="2 3">
    <name type="scientific">Caerostris darwini</name>
    <dbReference type="NCBI Taxonomy" id="1538125"/>
    <lineage>
        <taxon>Eukaryota</taxon>
        <taxon>Metazoa</taxon>
        <taxon>Ecdysozoa</taxon>
        <taxon>Arthropoda</taxon>
        <taxon>Chelicerata</taxon>
        <taxon>Arachnida</taxon>
        <taxon>Araneae</taxon>
        <taxon>Araneomorphae</taxon>
        <taxon>Entelegynae</taxon>
        <taxon>Araneoidea</taxon>
        <taxon>Araneidae</taxon>
        <taxon>Caerostris</taxon>
    </lineage>
</organism>
<evidence type="ECO:0000313" key="3">
    <source>
        <dbReference type="Proteomes" id="UP001054837"/>
    </source>
</evidence>
<evidence type="ECO:0000313" key="2">
    <source>
        <dbReference type="EMBL" id="GIY76097.1"/>
    </source>
</evidence>
<sequence>MVPKARALANWPSDRHIQREYAKSYMKGVHVNISKAHYPSRVRDSLMSRCGQQSHGGTEKFILARNRKGLPVPAVRDPKSRVITTAPRKRTPLDSGVENSCVTGGRRERAFSLLFSVGKYPLGGAHAPVQAAASPREIPRSASLT</sequence>
<accession>A0AAV4W0C0</accession>
<name>A0AAV4W0C0_9ARAC</name>
<proteinExistence type="predicted"/>
<dbReference type="Proteomes" id="UP001054837">
    <property type="component" value="Unassembled WGS sequence"/>
</dbReference>